<dbReference type="InterPro" id="IPR029016">
    <property type="entry name" value="GAF-like_dom_sf"/>
</dbReference>
<comment type="catalytic activity">
    <reaction evidence="1">
        <text>ATP + protein L-histidine = ADP + protein N-phospho-L-histidine.</text>
        <dbReference type="EC" id="2.7.13.3"/>
    </reaction>
</comment>
<dbReference type="SUPFAM" id="SSF55781">
    <property type="entry name" value="GAF domain-like"/>
    <property type="match status" value="1"/>
</dbReference>
<evidence type="ECO:0000256" key="5">
    <source>
        <dbReference type="ARBA" id="ARBA00022777"/>
    </source>
</evidence>
<dbReference type="Pfam" id="PF08447">
    <property type="entry name" value="PAS_3"/>
    <property type="match status" value="2"/>
</dbReference>
<dbReference type="Gene3D" id="1.10.287.130">
    <property type="match status" value="1"/>
</dbReference>
<dbReference type="EMBL" id="FZNV01000003">
    <property type="protein sequence ID" value="SNR56860.1"/>
    <property type="molecule type" value="Genomic_DNA"/>
</dbReference>
<dbReference type="InterPro" id="IPR000014">
    <property type="entry name" value="PAS"/>
</dbReference>
<dbReference type="InterPro" id="IPR013655">
    <property type="entry name" value="PAS_fold_3"/>
</dbReference>
<dbReference type="RefSeq" id="WP_089260925.1">
    <property type="nucleotide sequence ID" value="NZ_FZNV01000003.1"/>
</dbReference>
<proteinExistence type="predicted"/>
<dbReference type="Gene3D" id="3.30.450.40">
    <property type="match status" value="1"/>
</dbReference>
<dbReference type="InterPro" id="IPR036097">
    <property type="entry name" value="HisK_dim/P_sf"/>
</dbReference>
<dbReference type="PANTHER" id="PTHR43304:SF1">
    <property type="entry name" value="PAC DOMAIN-CONTAINING PROTEIN"/>
    <property type="match status" value="1"/>
</dbReference>
<evidence type="ECO:0000256" key="4">
    <source>
        <dbReference type="ARBA" id="ARBA00022679"/>
    </source>
</evidence>
<dbReference type="Gene3D" id="3.30.450.20">
    <property type="entry name" value="PAS domain"/>
    <property type="match status" value="4"/>
</dbReference>
<protein>
    <recommendedName>
        <fullName evidence="2">histidine kinase</fullName>
        <ecNumber evidence="2">2.7.13.3</ecNumber>
    </recommendedName>
</protein>
<feature type="domain" description="PAS" evidence="6">
    <location>
        <begin position="180"/>
        <end position="249"/>
    </location>
</feature>
<evidence type="ECO:0000256" key="1">
    <source>
        <dbReference type="ARBA" id="ARBA00000085"/>
    </source>
</evidence>
<gene>
    <name evidence="7" type="ORF">SAMN04488009_2490</name>
</gene>
<dbReference type="InterPro" id="IPR013656">
    <property type="entry name" value="PAS_4"/>
</dbReference>
<sequence>MKRDKIADKERLEALGSYTIMDSEEESLYNDITALAAAICNTPISLISLVDDNRQFFKSHHGLELTSTTLDDSFCKYLILDDLDVLIVENPNQDKRFSEYASVKGDLKIGFYAGVSLTNDDGYQLGSLCVMDQKTKQLNELQINGLKTLAKQVIQLFELRKSKKISRHQKNKLEQKGILLDNIVSATGIGIWERDIKNNLMKLNYECLKILGYSAEAKKTLQYSDWENFIHPEDLKLVKAKLERCFEHKTEIYDIKYRIINLSGQTNWVHDNGKVLSWDDDQPLLMYGTIQNITQKVNDDFELVKLKNNQEAIINNTKDLLWSVDTEYRLIMANNAYHELIRDNIGYQFNVGDVVFSENFDIDINNKWKNYYARALNGEQFSIKGKFHNPAKLRTTYGLTSFNPLYDNNGKLLGLTCYSKDITSEVLSQQVLISAKEEMQKIMDASLDIICTIDEEGYFLSINKACQKIWGYEPKDLIGKQYIGFVHEEDKELTLNEAFAILEGEKVTGFENRYIHKNNTIVPMLWSANWDDKERVVYCIARDITEKKKADVQLAQSERRFKSLVQDGSDLIAILNTEANFLYVSPTSTRILQTTPEEYLGTNAFDYVHPEDYDEVLKQFYKILEVPQTKIRPFRFRIKNNQYIWMETTVTNKLDEPSINGIVVNSRDVSNRVNYLKAIEKQNAKLKEIAWTQSHELRAPVARLMGLVNLIRDENHDLDFEEKNRMLQYIIDSADEIDVVIKKIVDSTVQRMNIEETE</sequence>
<dbReference type="SUPFAM" id="SSF47384">
    <property type="entry name" value="Homodimeric domain of signal transducing histidine kinase"/>
    <property type="match status" value="1"/>
</dbReference>
<dbReference type="SMART" id="SM00086">
    <property type="entry name" value="PAC"/>
    <property type="match status" value="4"/>
</dbReference>
<dbReference type="InterPro" id="IPR052162">
    <property type="entry name" value="Sensor_kinase/Photoreceptor"/>
</dbReference>
<dbReference type="PANTHER" id="PTHR43304">
    <property type="entry name" value="PHYTOCHROME-LIKE PROTEIN CPH1"/>
    <property type="match status" value="1"/>
</dbReference>
<evidence type="ECO:0000256" key="3">
    <source>
        <dbReference type="ARBA" id="ARBA00022553"/>
    </source>
</evidence>
<dbReference type="CDD" id="cd00130">
    <property type="entry name" value="PAS"/>
    <property type="match status" value="3"/>
</dbReference>
<dbReference type="InterPro" id="IPR035965">
    <property type="entry name" value="PAS-like_dom_sf"/>
</dbReference>
<organism evidence="7 8">
    <name type="scientific">Maribacter sedimenticola</name>
    <dbReference type="NCBI Taxonomy" id="228956"/>
    <lineage>
        <taxon>Bacteria</taxon>
        <taxon>Pseudomonadati</taxon>
        <taxon>Bacteroidota</taxon>
        <taxon>Flavobacteriia</taxon>
        <taxon>Flavobacteriales</taxon>
        <taxon>Flavobacteriaceae</taxon>
        <taxon>Maribacter</taxon>
    </lineage>
</organism>
<feature type="domain" description="PAS" evidence="6">
    <location>
        <begin position="557"/>
        <end position="627"/>
    </location>
</feature>
<comment type="caution">
    <text evidence="7">The sequence shown here is derived from an EMBL/GenBank/DDBJ whole genome shotgun (WGS) entry which is preliminary data.</text>
</comment>
<evidence type="ECO:0000259" key="6">
    <source>
        <dbReference type="PROSITE" id="PS50112"/>
    </source>
</evidence>
<keyword evidence="4" id="KW-0808">Transferase</keyword>
<keyword evidence="3" id="KW-0597">Phosphoprotein</keyword>
<feature type="domain" description="PAS" evidence="6">
    <location>
        <begin position="435"/>
        <end position="505"/>
    </location>
</feature>
<evidence type="ECO:0000256" key="2">
    <source>
        <dbReference type="ARBA" id="ARBA00012438"/>
    </source>
</evidence>
<dbReference type="EC" id="2.7.13.3" evidence="2"/>
<dbReference type="Proteomes" id="UP000198337">
    <property type="component" value="Unassembled WGS sequence"/>
</dbReference>
<dbReference type="NCBIfam" id="TIGR00229">
    <property type="entry name" value="sensory_box"/>
    <property type="match status" value="3"/>
</dbReference>
<evidence type="ECO:0000313" key="7">
    <source>
        <dbReference type="EMBL" id="SNR56860.1"/>
    </source>
</evidence>
<keyword evidence="8" id="KW-1185">Reference proteome</keyword>
<reference evidence="7 8" key="1">
    <citation type="submission" date="2017-06" db="EMBL/GenBank/DDBJ databases">
        <authorList>
            <person name="Varghese N."/>
            <person name="Submissions S."/>
        </authorList>
    </citation>
    <scope>NUCLEOTIDE SEQUENCE [LARGE SCALE GENOMIC DNA]</scope>
    <source>
        <strain evidence="7 8">DSM 19840</strain>
    </source>
</reference>
<dbReference type="PROSITE" id="PS50112">
    <property type="entry name" value="PAS"/>
    <property type="match status" value="3"/>
</dbReference>
<dbReference type="InterPro" id="IPR001610">
    <property type="entry name" value="PAC"/>
</dbReference>
<dbReference type="Pfam" id="PF13426">
    <property type="entry name" value="PAS_9"/>
    <property type="match status" value="1"/>
</dbReference>
<dbReference type="SMART" id="SM00091">
    <property type="entry name" value="PAS"/>
    <property type="match status" value="4"/>
</dbReference>
<dbReference type="SUPFAM" id="SSF55785">
    <property type="entry name" value="PYP-like sensor domain (PAS domain)"/>
    <property type="match status" value="4"/>
</dbReference>
<evidence type="ECO:0000313" key="8">
    <source>
        <dbReference type="Proteomes" id="UP000198337"/>
    </source>
</evidence>
<dbReference type="Pfam" id="PF08448">
    <property type="entry name" value="PAS_4"/>
    <property type="match status" value="1"/>
</dbReference>
<name>A0ABY1SI68_9FLAO</name>
<keyword evidence="5" id="KW-0418">Kinase</keyword>
<accession>A0ABY1SI68</accession>